<protein>
    <submittedName>
        <fullName evidence="1">Uncharacterized protein</fullName>
    </submittedName>
</protein>
<dbReference type="Proteomes" id="UP001054837">
    <property type="component" value="Unassembled WGS sequence"/>
</dbReference>
<gene>
    <name evidence="1" type="ORF">CDAR_396601</name>
</gene>
<evidence type="ECO:0000313" key="1">
    <source>
        <dbReference type="EMBL" id="GIX98157.1"/>
    </source>
</evidence>
<proteinExistence type="predicted"/>
<sequence>MACLLPENHPTLHFINQTVSSPLFAHHKRLFALTLPPGPSGAHRFQIIPVTLPPLGCASIPDHPVMKIPHRSADTPAALRQRGVDPGVGLPFRLQFSIRQTTEEFSSLFWAD</sequence>
<dbReference type="AlphaFoldDB" id="A0AAV4PSI3"/>
<accession>A0AAV4PSI3</accession>
<dbReference type="EMBL" id="BPLQ01003121">
    <property type="protein sequence ID" value="GIX98157.1"/>
    <property type="molecule type" value="Genomic_DNA"/>
</dbReference>
<keyword evidence="2" id="KW-1185">Reference proteome</keyword>
<name>A0AAV4PSI3_9ARAC</name>
<reference evidence="1 2" key="1">
    <citation type="submission" date="2021-06" db="EMBL/GenBank/DDBJ databases">
        <title>Caerostris darwini draft genome.</title>
        <authorList>
            <person name="Kono N."/>
            <person name="Arakawa K."/>
        </authorList>
    </citation>
    <scope>NUCLEOTIDE SEQUENCE [LARGE SCALE GENOMIC DNA]</scope>
</reference>
<comment type="caution">
    <text evidence="1">The sequence shown here is derived from an EMBL/GenBank/DDBJ whole genome shotgun (WGS) entry which is preliminary data.</text>
</comment>
<evidence type="ECO:0000313" key="2">
    <source>
        <dbReference type="Proteomes" id="UP001054837"/>
    </source>
</evidence>
<organism evidence="1 2">
    <name type="scientific">Caerostris darwini</name>
    <dbReference type="NCBI Taxonomy" id="1538125"/>
    <lineage>
        <taxon>Eukaryota</taxon>
        <taxon>Metazoa</taxon>
        <taxon>Ecdysozoa</taxon>
        <taxon>Arthropoda</taxon>
        <taxon>Chelicerata</taxon>
        <taxon>Arachnida</taxon>
        <taxon>Araneae</taxon>
        <taxon>Araneomorphae</taxon>
        <taxon>Entelegynae</taxon>
        <taxon>Araneoidea</taxon>
        <taxon>Araneidae</taxon>
        <taxon>Caerostris</taxon>
    </lineage>
</organism>